<evidence type="ECO:0000313" key="2">
    <source>
        <dbReference type="Proteomes" id="UP000533080"/>
    </source>
</evidence>
<reference evidence="1 2" key="1">
    <citation type="submission" date="2020-05" db="EMBL/GenBank/DDBJ databases">
        <authorList>
            <person name="Whitworth D."/>
        </authorList>
    </citation>
    <scope>NUCLEOTIDE SEQUENCE [LARGE SCALE GENOMIC DNA]</scope>
    <source>
        <strain evidence="1 2">AM005</strain>
    </source>
</reference>
<protein>
    <submittedName>
        <fullName evidence="1">Uncharacterized protein</fullName>
    </submittedName>
</protein>
<organism evidence="1 2">
    <name type="scientific">Myxococcus xanthus</name>
    <dbReference type="NCBI Taxonomy" id="34"/>
    <lineage>
        <taxon>Bacteria</taxon>
        <taxon>Pseudomonadati</taxon>
        <taxon>Myxococcota</taxon>
        <taxon>Myxococcia</taxon>
        <taxon>Myxococcales</taxon>
        <taxon>Cystobacterineae</taxon>
        <taxon>Myxococcaceae</taxon>
        <taxon>Myxococcus</taxon>
    </lineage>
</organism>
<comment type="caution">
    <text evidence="1">The sequence shown here is derived from an EMBL/GenBank/DDBJ whole genome shotgun (WGS) entry which is preliminary data.</text>
</comment>
<accession>A0A7Y4IKX7</accession>
<dbReference type="Proteomes" id="UP000533080">
    <property type="component" value="Unassembled WGS sequence"/>
</dbReference>
<evidence type="ECO:0000313" key="1">
    <source>
        <dbReference type="EMBL" id="NOJ81196.1"/>
    </source>
</evidence>
<gene>
    <name evidence="1" type="ORF">HNV28_23195</name>
</gene>
<dbReference type="AlphaFoldDB" id="A0A7Y4IKX7"/>
<proteinExistence type="predicted"/>
<dbReference type="EMBL" id="JABFNT010000078">
    <property type="protein sequence ID" value="NOJ81196.1"/>
    <property type="molecule type" value="Genomic_DNA"/>
</dbReference>
<sequence>MGLVLTLLLSGGVRAEGEVLDVARASVILQDGRTVDVSEGCWLSTSRCVDTAQEVRRLHAENEALRQHSGDVPLVKVLVALALGVGLGFTVAQFAQ</sequence>
<name>A0A7Y4IKX7_MYXXA</name>